<evidence type="ECO:0000313" key="2">
    <source>
        <dbReference type="EMBL" id="PIK35766.1"/>
    </source>
</evidence>
<proteinExistence type="predicted"/>
<keyword evidence="3" id="KW-1185">Reference proteome</keyword>
<dbReference type="OrthoDB" id="9998683at2759"/>
<gene>
    <name evidence="2" type="ORF">BSL78_27401</name>
</gene>
<protein>
    <recommendedName>
        <fullName evidence="1">DUF7153 domain-containing protein</fullName>
    </recommendedName>
</protein>
<dbReference type="AlphaFoldDB" id="A0A2G8JJ42"/>
<dbReference type="EMBL" id="MRZV01001816">
    <property type="protein sequence ID" value="PIK35766.1"/>
    <property type="molecule type" value="Genomic_DNA"/>
</dbReference>
<feature type="domain" description="DUF7153" evidence="1">
    <location>
        <begin position="44"/>
        <end position="207"/>
    </location>
</feature>
<accession>A0A2G8JJ42</accession>
<organism evidence="2 3">
    <name type="scientific">Stichopus japonicus</name>
    <name type="common">Sea cucumber</name>
    <dbReference type="NCBI Taxonomy" id="307972"/>
    <lineage>
        <taxon>Eukaryota</taxon>
        <taxon>Metazoa</taxon>
        <taxon>Echinodermata</taxon>
        <taxon>Eleutherozoa</taxon>
        <taxon>Echinozoa</taxon>
        <taxon>Holothuroidea</taxon>
        <taxon>Aspidochirotacea</taxon>
        <taxon>Aspidochirotida</taxon>
        <taxon>Stichopodidae</taxon>
        <taxon>Apostichopus</taxon>
    </lineage>
</organism>
<sequence>MEELHVVCNFYEKITPPPKFKTFIDGWKHLGEFVEKLDYYVGAVLHENLDPKGMFPYMNFATFKGTEESVILQLTNPSQELIQALVEGHGLPGHQINHPGGYNEVATDNQMPIAPDIPTRTDSIFFVSCFQATEGTANSDIEQNWTRYVGYDTLKSFVEGQGKSLGRAGFYKRFTPVSPFGTFSHVFRCELVGFHGSEDTLWEVVRAINGTSNGSSLGKVNSSLYKVVYVSTPRNNNK</sequence>
<evidence type="ECO:0000259" key="1">
    <source>
        <dbReference type="Pfam" id="PF23672"/>
    </source>
</evidence>
<dbReference type="PANTHER" id="PTHR22198:SF1">
    <property type="entry name" value="FERM DOMAIN-CONTAINING PROTEIN"/>
    <property type="match status" value="1"/>
</dbReference>
<dbReference type="Proteomes" id="UP000230750">
    <property type="component" value="Unassembled WGS sequence"/>
</dbReference>
<dbReference type="Pfam" id="PF23672">
    <property type="entry name" value="DUF7153"/>
    <property type="match status" value="1"/>
</dbReference>
<name>A0A2G8JJ42_STIJA</name>
<dbReference type="InterPro" id="IPR055577">
    <property type="entry name" value="DUF7153"/>
</dbReference>
<evidence type="ECO:0000313" key="3">
    <source>
        <dbReference type="Proteomes" id="UP000230750"/>
    </source>
</evidence>
<comment type="caution">
    <text evidence="2">The sequence shown here is derived from an EMBL/GenBank/DDBJ whole genome shotgun (WGS) entry which is preliminary data.</text>
</comment>
<reference evidence="2 3" key="1">
    <citation type="journal article" date="2017" name="PLoS Biol.">
        <title>The sea cucumber genome provides insights into morphological evolution and visceral regeneration.</title>
        <authorList>
            <person name="Zhang X."/>
            <person name="Sun L."/>
            <person name="Yuan J."/>
            <person name="Sun Y."/>
            <person name="Gao Y."/>
            <person name="Zhang L."/>
            <person name="Li S."/>
            <person name="Dai H."/>
            <person name="Hamel J.F."/>
            <person name="Liu C."/>
            <person name="Yu Y."/>
            <person name="Liu S."/>
            <person name="Lin W."/>
            <person name="Guo K."/>
            <person name="Jin S."/>
            <person name="Xu P."/>
            <person name="Storey K.B."/>
            <person name="Huan P."/>
            <person name="Zhang T."/>
            <person name="Zhou Y."/>
            <person name="Zhang J."/>
            <person name="Lin C."/>
            <person name="Li X."/>
            <person name="Xing L."/>
            <person name="Huo D."/>
            <person name="Sun M."/>
            <person name="Wang L."/>
            <person name="Mercier A."/>
            <person name="Li F."/>
            <person name="Yang H."/>
            <person name="Xiang J."/>
        </authorList>
    </citation>
    <scope>NUCLEOTIDE SEQUENCE [LARGE SCALE GENOMIC DNA]</scope>
    <source>
        <strain evidence="2">Shaxun</strain>
        <tissue evidence="2">Muscle</tissue>
    </source>
</reference>
<dbReference type="PANTHER" id="PTHR22198">
    <property type="entry name" value="FERM DOMAIN-CONTAINING PROTEIN"/>
    <property type="match status" value="1"/>
</dbReference>